<dbReference type="AlphaFoldDB" id="A0A150Q335"/>
<comment type="caution">
    <text evidence="2">The sequence shown here is derived from an EMBL/GenBank/DDBJ whole genome shotgun (WGS) entry which is preliminary data.</text>
</comment>
<gene>
    <name evidence="2" type="ORF">BE15_03735</name>
</gene>
<organism evidence="2 3">
    <name type="scientific">Sorangium cellulosum</name>
    <name type="common">Polyangium cellulosum</name>
    <dbReference type="NCBI Taxonomy" id="56"/>
    <lineage>
        <taxon>Bacteria</taxon>
        <taxon>Pseudomonadati</taxon>
        <taxon>Myxococcota</taxon>
        <taxon>Polyangia</taxon>
        <taxon>Polyangiales</taxon>
        <taxon>Polyangiaceae</taxon>
        <taxon>Sorangium</taxon>
    </lineage>
</organism>
<name>A0A150Q335_SORCE</name>
<feature type="region of interest" description="Disordered" evidence="1">
    <location>
        <begin position="573"/>
        <end position="604"/>
    </location>
</feature>
<feature type="region of interest" description="Disordered" evidence="1">
    <location>
        <begin position="538"/>
        <end position="561"/>
    </location>
</feature>
<sequence>MRDHDEELAGGFREMGGVRRWWPAVLLATTALAAAPSAHAQTRGAPLRIHVRGSAQIDAVAWTEPGGFVVRGSVVDDARSAIAEAPLSIEAISSGGAPVDLPPAEGCAADGAARAREHRASQGGYVIATDERGAFCLRGRAPLADATLRVRFAGGKLHEPAEAKIPIEAYAAPLAPVILRFDPPVDAIDLDRPTLNVTVALRIERRGALALGAPFERERLTVALEDERGAKLAEAPTGGDGRARFEFATESLGGAGQGALRARFDGTDVLAKASVSHGVVRYAQVTLALSRPVEPARAEDGVPIDVDVRSSRGPVEGGVVEALRAGEPVGAASVISGKARVIAAFTAEREGTEPISLRYVPAAPWWIPGAELAIDVPVTGPGVWRQVALGAAVLAIAGWVLGGWRRAPKRAAAHASEEKPAAPPGRAGVRIMGPIDDATGWRGVVSDAHDGAPIAQAELTIVVPAFDGSGVVARAVTDDGGEFSIEAPHRSDAKLVVRASTHSSYEQALPPPSKLGIALVTRRRAVLDRLVRWARRQGAPFEGPPEPTPGHVRRAASRAQQHEVELWATRVEHAAFGPEPVDERVEQDLGASEPKPGVSQLAPP</sequence>
<dbReference type="OrthoDB" id="5496850at2"/>
<evidence type="ECO:0000313" key="2">
    <source>
        <dbReference type="EMBL" id="KYF62330.1"/>
    </source>
</evidence>
<dbReference type="EMBL" id="JEMA01001106">
    <property type="protein sequence ID" value="KYF62330.1"/>
    <property type="molecule type" value="Genomic_DNA"/>
</dbReference>
<reference evidence="2 3" key="1">
    <citation type="submission" date="2014-02" db="EMBL/GenBank/DDBJ databases">
        <title>The small core and large imbalanced accessory genome model reveals a collaborative survival strategy of Sorangium cellulosum strains in nature.</title>
        <authorList>
            <person name="Han K."/>
            <person name="Peng R."/>
            <person name="Blom J."/>
            <person name="Li Y.-Z."/>
        </authorList>
    </citation>
    <scope>NUCLEOTIDE SEQUENCE [LARGE SCALE GENOMIC DNA]</scope>
    <source>
        <strain evidence="2 3">So0008-312</strain>
    </source>
</reference>
<protein>
    <submittedName>
        <fullName evidence="2">Uncharacterized protein</fullName>
    </submittedName>
</protein>
<accession>A0A150Q335</accession>
<dbReference type="Proteomes" id="UP000075260">
    <property type="component" value="Unassembled WGS sequence"/>
</dbReference>
<proteinExistence type="predicted"/>
<evidence type="ECO:0000256" key="1">
    <source>
        <dbReference type="SAM" id="MobiDB-lite"/>
    </source>
</evidence>
<evidence type="ECO:0000313" key="3">
    <source>
        <dbReference type="Proteomes" id="UP000075260"/>
    </source>
</evidence>